<evidence type="ECO:0000313" key="3">
    <source>
        <dbReference type="Proteomes" id="UP000256779"/>
    </source>
</evidence>
<accession>A0A3D9LI51</accession>
<dbReference type="Proteomes" id="UP000256779">
    <property type="component" value="Unassembled WGS sequence"/>
</dbReference>
<dbReference type="EMBL" id="QREG01000001">
    <property type="protein sequence ID" value="REE05709.1"/>
    <property type="molecule type" value="Genomic_DNA"/>
</dbReference>
<sequence length="53" mass="5740">MICPLVVNKPLMKLKVTILALVIFGMSACTQKTCPTYAKGDAEQPQTEETANV</sequence>
<proteinExistence type="predicted"/>
<feature type="chain" id="PRO_5017616406" description="Lipoprotein" evidence="1">
    <location>
        <begin position="29"/>
        <end position="53"/>
    </location>
</feature>
<keyword evidence="3" id="KW-1185">Reference proteome</keyword>
<comment type="caution">
    <text evidence="2">The sequence shown here is derived from an EMBL/GenBank/DDBJ whole genome shotgun (WGS) entry which is preliminary data.</text>
</comment>
<evidence type="ECO:0000313" key="2">
    <source>
        <dbReference type="EMBL" id="REE05709.1"/>
    </source>
</evidence>
<evidence type="ECO:0008006" key="4">
    <source>
        <dbReference type="Google" id="ProtNLM"/>
    </source>
</evidence>
<organism evidence="2 3">
    <name type="scientific">Marinoscillum furvescens DSM 4134</name>
    <dbReference type="NCBI Taxonomy" id="1122208"/>
    <lineage>
        <taxon>Bacteria</taxon>
        <taxon>Pseudomonadati</taxon>
        <taxon>Bacteroidota</taxon>
        <taxon>Cytophagia</taxon>
        <taxon>Cytophagales</taxon>
        <taxon>Reichenbachiellaceae</taxon>
        <taxon>Marinoscillum</taxon>
    </lineage>
</organism>
<feature type="signal peptide" evidence="1">
    <location>
        <begin position="1"/>
        <end position="28"/>
    </location>
</feature>
<protein>
    <recommendedName>
        <fullName evidence="4">Lipoprotein</fullName>
    </recommendedName>
</protein>
<keyword evidence="1" id="KW-0732">Signal</keyword>
<evidence type="ECO:0000256" key="1">
    <source>
        <dbReference type="SAM" id="SignalP"/>
    </source>
</evidence>
<reference evidence="2 3" key="1">
    <citation type="submission" date="2018-07" db="EMBL/GenBank/DDBJ databases">
        <title>Genomic Encyclopedia of Type Strains, Phase IV (KMG-IV): sequencing the most valuable type-strain genomes for metagenomic binning, comparative biology and taxonomic classification.</title>
        <authorList>
            <person name="Goeker M."/>
        </authorList>
    </citation>
    <scope>NUCLEOTIDE SEQUENCE [LARGE SCALE GENOMIC DNA]</scope>
    <source>
        <strain evidence="2 3">DSM 4134</strain>
    </source>
</reference>
<name>A0A3D9LI51_MARFU</name>
<dbReference type="AlphaFoldDB" id="A0A3D9LI51"/>
<gene>
    <name evidence="2" type="ORF">C7460_101226</name>
</gene>